<dbReference type="PANTHER" id="PTHR43143:SF6">
    <property type="entry name" value="BLL3016 PROTEIN"/>
    <property type="match status" value="1"/>
</dbReference>
<accession>A0ABM7WPK7</accession>
<dbReference type="Pfam" id="PF00149">
    <property type="entry name" value="Metallophos"/>
    <property type="match status" value="1"/>
</dbReference>
<dbReference type="Gene3D" id="3.60.21.10">
    <property type="match status" value="1"/>
</dbReference>
<dbReference type="PROSITE" id="PS51318">
    <property type="entry name" value="TAT"/>
    <property type="match status" value="1"/>
</dbReference>
<sequence>MSDERGHGRRTFLRCMAWAGTGVVWTLEGGLLRSRALADEQAPPLARDAFRFVQISDTHVGFKGEANPEAMASFGQAIARIREVAPAPALLLHTGDLSHAQKAGAFDLVAERLKEVRAGETFFTPGEHDVFVDGGKEFFARFGRGTTGQGWRSFDLAGVHFVGLVNVLSYKGEGLGILGADQLAWLRGDLEGVAASTPVVVYAHVPLWSVYPAWGWTTADGEQALALLRRFGSVTVLNGHIHQILQKVEGQITFHTAASTAFPQPAPGTAPAPGPMKVPAERLGKVLGVRTVTYVPRTGPLAVVDHPLVR</sequence>
<dbReference type="InterPro" id="IPR006311">
    <property type="entry name" value="TAT_signal"/>
</dbReference>
<dbReference type="InterPro" id="IPR029052">
    <property type="entry name" value="Metallo-depent_PP-like"/>
</dbReference>
<gene>
    <name evidence="2" type="ORF">AMOR_03840</name>
</gene>
<reference evidence="3" key="1">
    <citation type="journal article" date="2022" name="Int. J. Syst. Evol. Microbiol.">
        <title>Anaeromyxobacter oryzae sp. nov., Anaeromyxobacter diazotrophicus sp. nov. and Anaeromyxobacter paludicola sp. nov., isolated from paddy soils.</title>
        <authorList>
            <person name="Itoh H."/>
            <person name="Xu Z."/>
            <person name="Mise K."/>
            <person name="Masuda Y."/>
            <person name="Ushijima N."/>
            <person name="Hayakawa C."/>
            <person name="Shiratori Y."/>
            <person name="Senoo K."/>
        </authorList>
    </citation>
    <scope>NUCLEOTIDE SEQUENCE [LARGE SCALE GENOMIC DNA]</scope>
    <source>
        <strain evidence="3">Red232</strain>
    </source>
</reference>
<feature type="domain" description="Calcineurin-like phosphoesterase" evidence="1">
    <location>
        <begin position="50"/>
        <end position="243"/>
    </location>
</feature>
<dbReference type="PANTHER" id="PTHR43143">
    <property type="entry name" value="METALLOPHOSPHOESTERASE, CALCINEURIN SUPERFAMILY"/>
    <property type="match status" value="1"/>
</dbReference>
<evidence type="ECO:0000313" key="3">
    <source>
        <dbReference type="Proteomes" id="UP001162891"/>
    </source>
</evidence>
<evidence type="ECO:0000259" key="1">
    <source>
        <dbReference type="Pfam" id="PF00149"/>
    </source>
</evidence>
<name>A0ABM7WPK7_9BACT</name>
<dbReference type="RefSeq" id="WP_248357875.1">
    <property type="nucleotide sequence ID" value="NZ_AP025591.1"/>
</dbReference>
<dbReference type="InterPro" id="IPR004843">
    <property type="entry name" value="Calcineurin-like_PHP"/>
</dbReference>
<organism evidence="2 3">
    <name type="scientific">Anaeromyxobacter oryzae</name>
    <dbReference type="NCBI Taxonomy" id="2918170"/>
    <lineage>
        <taxon>Bacteria</taxon>
        <taxon>Pseudomonadati</taxon>
        <taxon>Myxococcota</taxon>
        <taxon>Myxococcia</taxon>
        <taxon>Myxococcales</taxon>
        <taxon>Cystobacterineae</taxon>
        <taxon>Anaeromyxobacteraceae</taxon>
        <taxon>Anaeromyxobacter</taxon>
    </lineage>
</organism>
<evidence type="ECO:0000313" key="2">
    <source>
        <dbReference type="EMBL" id="BDG01388.1"/>
    </source>
</evidence>
<dbReference type="Proteomes" id="UP001162891">
    <property type="component" value="Chromosome"/>
</dbReference>
<keyword evidence="3" id="KW-1185">Reference proteome</keyword>
<protein>
    <submittedName>
        <fullName evidence="2">Metallophosphoesterase</fullName>
    </submittedName>
</protein>
<dbReference type="EMBL" id="AP025591">
    <property type="protein sequence ID" value="BDG01388.1"/>
    <property type="molecule type" value="Genomic_DNA"/>
</dbReference>
<dbReference type="InterPro" id="IPR051918">
    <property type="entry name" value="STPP_CPPED1"/>
</dbReference>
<proteinExistence type="predicted"/>
<dbReference type="SUPFAM" id="SSF56300">
    <property type="entry name" value="Metallo-dependent phosphatases"/>
    <property type="match status" value="1"/>
</dbReference>